<protein>
    <recommendedName>
        <fullName evidence="3">Nudix hydrolase domain-containing protein</fullName>
    </recommendedName>
</protein>
<evidence type="ECO:0000313" key="2">
    <source>
        <dbReference type="Proteomes" id="UP000054925"/>
    </source>
</evidence>
<name>A0A158KG35_9BURK</name>
<evidence type="ECO:0000313" key="1">
    <source>
        <dbReference type="EMBL" id="SAL79749.1"/>
    </source>
</evidence>
<keyword evidence="2" id="KW-1185">Reference proteome</keyword>
<gene>
    <name evidence="1" type="ORF">AWB67_05505</name>
</gene>
<sequence length="270" mass="28932">MTSNSPITVVAYSRNGLDLTATYLSDAAFVVPEILSAQFSDALTQWKAQLAFDSVRVQPSSVLIRNDAVELTGGPIHYSELRALKQCLKNLRRDSPDAFERLPAGYMSSIGLVVLVISADGLMLAALRGDKVAVHANEWTLGLGEGLEAKDFQAGTLEPAVLRALSEELHIVEADVPAAALKVLGLMHSHETLDITVVAVADMRGAGPAFAASDILRRAATADDAWEHAQLLFIPTDRESLDRTITASARAAVPGMYVVFDMLAGYLSSR</sequence>
<comment type="caution">
    <text evidence="1">The sequence shown here is derived from an EMBL/GenBank/DDBJ whole genome shotgun (WGS) entry which is preliminary data.</text>
</comment>
<evidence type="ECO:0008006" key="3">
    <source>
        <dbReference type="Google" id="ProtNLM"/>
    </source>
</evidence>
<dbReference type="Proteomes" id="UP000054925">
    <property type="component" value="Unassembled WGS sequence"/>
</dbReference>
<dbReference type="EMBL" id="FCOL02000051">
    <property type="protein sequence ID" value="SAL79749.1"/>
    <property type="molecule type" value="Genomic_DNA"/>
</dbReference>
<accession>A0A158KG35</accession>
<dbReference type="RefSeq" id="WP_087659334.1">
    <property type="nucleotide sequence ID" value="NZ_FCOL02000051.1"/>
</dbReference>
<organism evidence="1 2">
    <name type="scientific">Caballeronia terrestris</name>
    <dbReference type="NCBI Taxonomy" id="1226301"/>
    <lineage>
        <taxon>Bacteria</taxon>
        <taxon>Pseudomonadati</taxon>
        <taxon>Pseudomonadota</taxon>
        <taxon>Betaproteobacteria</taxon>
        <taxon>Burkholderiales</taxon>
        <taxon>Burkholderiaceae</taxon>
        <taxon>Caballeronia</taxon>
    </lineage>
</organism>
<dbReference type="AlphaFoldDB" id="A0A158KG35"/>
<reference evidence="1" key="1">
    <citation type="submission" date="2016-01" db="EMBL/GenBank/DDBJ databases">
        <authorList>
            <person name="Peeters C."/>
        </authorList>
    </citation>
    <scope>NUCLEOTIDE SEQUENCE [LARGE SCALE GENOMIC DNA]</scope>
    <source>
        <strain evidence="1">LMG 22937</strain>
    </source>
</reference>
<proteinExistence type="predicted"/>
<dbReference type="OrthoDB" id="9128698at2"/>